<dbReference type="InterPro" id="IPR044925">
    <property type="entry name" value="His-Me_finger_sf"/>
</dbReference>
<accession>A0A1C9C5D4</accession>
<gene>
    <name evidence="1" type="primary">HaV53_ORF164</name>
</gene>
<keyword evidence="1" id="KW-0540">Nuclease</keyword>
<evidence type="ECO:0000313" key="1">
    <source>
        <dbReference type="EMBL" id="AOM63495.1"/>
    </source>
</evidence>
<organismHost>
    <name type="scientific">Heterosigma akashiwo</name>
    <name type="common">Chromophytic alga</name>
    <name type="synonym">Heterosigma carterae</name>
    <dbReference type="NCBI Taxonomy" id="2829"/>
</organismHost>
<proteinExistence type="predicted"/>
<dbReference type="GeneID" id="37618545"/>
<dbReference type="Proteomes" id="UP000232488">
    <property type="component" value="Segment"/>
</dbReference>
<protein>
    <submittedName>
        <fullName evidence="1">Putative endonuclease I</fullName>
    </submittedName>
</protein>
<sequence>MRFFPIMKTALFQYIARNKVRNVITQIDPVCIYTRQRIPKFDCEHVVPCSFIKDKKIEKDLHNIFKCTPSINRKRQNKPFVEDMYYIHHDDITKAIIARVCMHYLYKYKPDRKSFFDKVIQKELMEEWYEIFKIEDCNLLRRDYEVYKLQGDHNDFFYS</sequence>
<organism evidence="1 2">
    <name type="scientific">Heterosigma akashiwo virus 01</name>
    <name type="common">HaV01</name>
    <dbReference type="NCBI Taxonomy" id="97195"/>
    <lineage>
        <taxon>Viruses</taxon>
        <taxon>Varidnaviria</taxon>
        <taxon>Bamfordvirae</taxon>
        <taxon>Nucleocytoviricota</taxon>
        <taxon>Megaviricetes</taxon>
        <taxon>Algavirales</taxon>
        <taxon>Phycodnaviridae</taxon>
        <taxon>Raphidovirus</taxon>
        <taxon>Raphidovirus japonicum</taxon>
    </lineage>
</organism>
<evidence type="ECO:0000313" key="2">
    <source>
        <dbReference type="Proteomes" id="UP000232488"/>
    </source>
</evidence>
<keyword evidence="1" id="KW-0378">Hydrolase</keyword>
<dbReference type="GO" id="GO:0004519">
    <property type="term" value="F:endonuclease activity"/>
    <property type="evidence" value="ECO:0007669"/>
    <property type="project" value="UniProtKB-KW"/>
</dbReference>
<reference evidence="1 2" key="1">
    <citation type="submission" date="2016-03" db="EMBL/GenBank/DDBJ databases">
        <title>Genome sequences of a Phycodnavirus, Heterosigma akashiwo virus strain 53.</title>
        <authorList>
            <person name="Ueki S."/>
            <person name="Ogura Y."/>
            <person name="Hayashi T."/>
        </authorList>
    </citation>
    <scope>NUCLEOTIDE SEQUENCE [LARGE SCALE GENOMIC DNA]</scope>
    <source>
        <strain evidence="1">HaV53</strain>
    </source>
</reference>
<dbReference type="KEGG" id="vg:37618545"/>
<dbReference type="RefSeq" id="YP_009507561.1">
    <property type="nucleotide sequence ID" value="NC_038553.1"/>
</dbReference>
<keyword evidence="1" id="KW-0255">Endonuclease</keyword>
<name>A0A1C9C5D4_HAV01</name>
<keyword evidence="2" id="KW-1185">Reference proteome</keyword>
<dbReference type="EMBL" id="KX008963">
    <property type="protein sequence ID" value="AOM63495.1"/>
    <property type="molecule type" value="Genomic_DNA"/>
</dbReference>
<dbReference type="SUPFAM" id="SSF54060">
    <property type="entry name" value="His-Me finger endonucleases"/>
    <property type="match status" value="1"/>
</dbReference>